<evidence type="ECO:0000313" key="2">
    <source>
        <dbReference type="EMBL" id="KAH8370714.1"/>
    </source>
</evidence>
<gene>
    <name evidence="2" type="ORF">KR093_004757</name>
</gene>
<dbReference type="EMBL" id="JAJJHW010002585">
    <property type="protein sequence ID" value="KAH8370714.1"/>
    <property type="molecule type" value="Genomic_DNA"/>
</dbReference>
<keyword evidence="1" id="KW-0812">Transmembrane</keyword>
<comment type="caution">
    <text evidence="2">The sequence shown here is derived from an EMBL/GenBank/DDBJ whole genome shotgun (WGS) entry which is preliminary data.</text>
</comment>
<dbReference type="AlphaFoldDB" id="A0AAD4PK62"/>
<feature type="transmembrane region" description="Helical" evidence="1">
    <location>
        <begin position="21"/>
        <end position="43"/>
    </location>
</feature>
<feature type="transmembrane region" description="Helical" evidence="1">
    <location>
        <begin position="86"/>
        <end position="106"/>
    </location>
</feature>
<reference evidence="2" key="1">
    <citation type="journal article" date="2021" name="Mol. Ecol. Resour.">
        <title>Phylogenomic analyses of the genus Drosophila reveals genomic signals of climate adaptation.</title>
        <authorList>
            <person name="Li F."/>
            <person name="Rane R.V."/>
            <person name="Luria V."/>
            <person name="Xiong Z."/>
            <person name="Chen J."/>
            <person name="Li Z."/>
            <person name="Catullo R.A."/>
            <person name="Griffin P.C."/>
            <person name="Schiffer M."/>
            <person name="Pearce S."/>
            <person name="Lee S.F."/>
            <person name="McElroy K."/>
            <person name="Stocker A."/>
            <person name="Shirriffs J."/>
            <person name="Cockerell F."/>
            <person name="Coppin C."/>
            <person name="Sgro C.M."/>
            <person name="Karger A."/>
            <person name="Cain J.W."/>
            <person name="Weber J.A."/>
            <person name="Santpere G."/>
            <person name="Kirschner M.W."/>
            <person name="Hoffmann A.A."/>
            <person name="Oakeshott J.G."/>
            <person name="Zhang G."/>
        </authorList>
    </citation>
    <scope>NUCLEOTIDE SEQUENCE</scope>
    <source>
        <strain evidence="2">BGI-SZ-2011g</strain>
    </source>
</reference>
<feature type="transmembrane region" description="Helical" evidence="1">
    <location>
        <begin position="112"/>
        <end position="133"/>
    </location>
</feature>
<sequence>IHEMDEQVGSYQRARRKFSMIVYLLSTLWLVLALVQWLIVSLISEVKDVFVEYEWISVIFFILSIGFTMLFIFFEQSRFVRGLNWLLAIVIVEFAIVGVFALVVRSKWADMLMWYFICLLLLFLFVLVGAVIPHDLTLDVVIIFVISFVFLITSVFMLMIYVLTLAPYSFIVYQLIVSIIILSFVMYHAQTITGGRFAEMRINDYLLATIILFYDFIVIFLLTFYVQTKYRIASDA</sequence>
<dbReference type="Proteomes" id="UP001200034">
    <property type="component" value="Unassembled WGS sequence"/>
</dbReference>
<feature type="transmembrane region" description="Helical" evidence="1">
    <location>
        <begin position="205"/>
        <end position="226"/>
    </location>
</feature>
<evidence type="ECO:0000256" key="1">
    <source>
        <dbReference type="SAM" id="Phobius"/>
    </source>
</evidence>
<feature type="non-terminal residue" evidence="2">
    <location>
        <position position="1"/>
    </location>
</feature>
<feature type="transmembrane region" description="Helical" evidence="1">
    <location>
        <begin position="55"/>
        <end position="74"/>
    </location>
</feature>
<proteinExistence type="predicted"/>
<organism evidence="2 3">
    <name type="scientific">Drosophila rubida</name>
    <dbReference type="NCBI Taxonomy" id="30044"/>
    <lineage>
        <taxon>Eukaryota</taxon>
        <taxon>Metazoa</taxon>
        <taxon>Ecdysozoa</taxon>
        <taxon>Arthropoda</taxon>
        <taxon>Hexapoda</taxon>
        <taxon>Insecta</taxon>
        <taxon>Pterygota</taxon>
        <taxon>Neoptera</taxon>
        <taxon>Endopterygota</taxon>
        <taxon>Diptera</taxon>
        <taxon>Brachycera</taxon>
        <taxon>Muscomorpha</taxon>
        <taxon>Ephydroidea</taxon>
        <taxon>Drosophilidae</taxon>
        <taxon>Drosophila</taxon>
    </lineage>
</organism>
<feature type="transmembrane region" description="Helical" evidence="1">
    <location>
        <begin position="140"/>
        <end position="164"/>
    </location>
</feature>
<accession>A0AAD4PK62</accession>
<keyword evidence="3" id="KW-1185">Reference proteome</keyword>
<protein>
    <submittedName>
        <fullName evidence="2">Uncharacterized protein</fullName>
    </submittedName>
</protein>
<feature type="non-terminal residue" evidence="2">
    <location>
        <position position="236"/>
    </location>
</feature>
<feature type="transmembrane region" description="Helical" evidence="1">
    <location>
        <begin position="170"/>
        <end position="189"/>
    </location>
</feature>
<keyword evidence="1" id="KW-1133">Transmembrane helix</keyword>
<keyword evidence="1" id="KW-0472">Membrane</keyword>
<evidence type="ECO:0000313" key="3">
    <source>
        <dbReference type="Proteomes" id="UP001200034"/>
    </source>
</evidence>
<name>A0AAD4PK62_9MUSC</name>